<dbReference type="STRING" id="635013.TherJR_0388"/>
<evidence type="ECO:0000313" key="2">
    <source>
        <dbReference type="EMBL" id="ADG81274.1"/>
    </source>
</evidence>
<feature type="transmembrane region" description="Helical" evidence="1">
    <location>
        <begin position="6"/>
        <end position="24"/>
    </location>
</feature>
<accession>D5XAH5</accession>
<evidence type="ECO:0000256" key="1">
    <source>
        <dbReference type="SAM" id="Phobius"/>
    </source>
</evidence>
<gene>
    <name evidence="2" type="ordered locus">TherJR_0388</name>
</gene>
<keyword evidence="1" id="KW-0472">Membrane</keyword>
<organism evidence="2 3">
    <name type="scientific">Thermincola potens (strain JR)</name>
    <dbReference type="NCBI Taxonomy" id="635013"/>
    <lineage>
        <taxon>Bacteria</taxon>
        <taxon>Bacillati</taxon>
        <taxon>Bacillota</taxon>
        <taxon>Clostridia</taxon>
        <taxon>Eubacteriales</taxon>
        <taxon>Thermincolaceae</taxon>
        <taxon>Thermincola</taxon>
    </lineage>
</organism>
<keyword evidence="3" id="KW-1185">Reference proteome</keyword>
<reference evidence="2 3" key="1">
    <citation type="submission" date="2010-05" db="EMBL/GenBank/DDBJ databases">
        <title>Complete sequence of Thermincola sp. JR.</title>
        <authorList>
            <consortium name="US DOE Joint Genome Institute"/>
            <person name="Lucas S."/>
            <person name="Copeland A."/>
            <person name="Lapidus A."/>
            <person name="Cheng J.-F."/>
            <person name="Bruce D."/>
            <person name="Goodwin L."/>
            <person name="Pitluck S."/>
            <person name="Chertkov O."/>
            <person name="Detter J.C."/>
            <person name="Han C."/>
            <person name="Tapia R."/>
            <person name="Land M."/>
            <person name="Hauser L."/>
            <person name="Kyrpides N."/>
            <person name="Mikhailova N."/>
            <person name="Hazen T.C."/>
            <person name="Woyke T."/>
        </authorList>
    </citation>
    <scope>NUCLEOTIDE SEQUENCE [LARGE SCALE GENOMIC DNA]</scope>
    <source>
        <strain evidence="2 3">JR</strain>
    </source>
</reference>
<sequence>MGKTGLMYVTGLAGLLCGFIAVWIGNPIRPIHYILSILLLFFMILSGYFYYGSLEKTHEKVLMVIIMVLFLFIAVKRYLF</sequence>
<feature type="transmembrane region" description="Helical" evidence="1">
    <location>
        <begin position="61"/>
        <end position="79"/>
    </location>
</feature>
<evidence type="ECO:0000313" key="3">
    <source>
        <dbReference type="Proteomes" id="UP000002377"/>
    </source>
</evidence>
<dbReference type="KEGG" id="tjr:TherJR_0388"/>
<feature type="transmembrane region" description="Helical" evidence="1">
    <location>
        <begin position="31"/>
        <end position="49"/>
    </location>
</feature>
<protein>
    <submittedName>
        <fullName evidence="2">Uncharacterized protein</fullName>
    </submittedName>
</protein>
<name>D5XAH5_THEPJ</name>
<keyword evidence="1" id="KW-1133">Transmembrane helix</keyword>
<dbReference type="AlphaFoldDB" id="D5XAH5"/>
<dbReference type="HOGENOM" id="CLU_2572757_0_0_9"/>
<proteinExistence type="predicted"/>
<keyword evidence="1" id="KW-0812">Transmembrane</keyword>
<dbReference type="EMBL" id="CP002028">
    <property type="protein sequence ID" value="ADG81274.1"/>
    <property type="molecule type" value="Genomic_DNA"/>
</dbReference>
<dbReference type="Proteomes" id="UP000002377">
    <property type="component" value="Chromosome"/>
</dbReference>